<evidence type="ECO:0000313" key="1">
    <source>
        <dbReference type="EMBL" id="KAH7861567.1"/>
    </source>
</evidence>
<reference evidence="1 2" key="1">
    <citation type="journal article" date="2021" name="Hortic Res">
        <title>High-quality reference genome and annotation aids understanding of berry development for evergreen blueberry (Vaccinium darrowii).</title>
        <authorList>
            <person name="Yu J."/>
            <person name="Hulse-Kemp A.M."/>
            <person name="Babiker E."/>
            <person name="Staton M."/>
        </authorList>
    </citation>
    <scope>NUCLEOTIDE SEQUENCE [LARGE SCALE GENOMIC DNA]</scope>
    <source>
        <strain evidence="2">cv. NJ 8807/NJ 8810</strain>
        <tissue evidence="1">Young leaf</tissue>
    </source>
</reference>
<gene>
    <name evidence="1" type="ORF">Vadar_027841</name>
</gene>
<name>A0ACB7Z956_9ERIC</name>
<organism evidence="1 2">
    <name type="scientific">Vaccinium darrowii</name>
    <dbReference type="NCBI Taxonomy" id="229202"/>
    <lineage>
        <taxon>Eukaryota</taxon>
        <taxon>Viridiplantae</taxon>
        <taxon>Streptophyta</taxon>
        <taxon>Embryophyta</taxon>
        <taxon>Tracheophyta</taxon>
        <taxon>Spermatophyta</taxon>
        <taxon>Magnoliopsida</taxon>
        <taxon>eudicotyledons</taxon>
        <taxon>Gunneridae</taxon>
        <taxon>Pentapetalae</taxon>
        <taxon>asterids</taxon>
        <taxon>Ericales</taxon>
        <taxon>Ericaceae</taxon>
        <taxon>Vaccinioideae</taxon>
        <taxon>Vaccinieae</taxon>
        <taxon>Vaccinium</taxon>
    </lineage>
</organism>
<accession>A0ACB7Z956</accession>
<comment type="caution">
    <text evidence="1">The sequence shown here is derived from an EMBL/GenBank/DDBJ whole genome shotgun (WGS) entry which is preliminary data.</text>
</comment>
<evidence type="ECO:0000313" key="2">
    <source>
        <dbReference type="Proteomes" id="UP000828048"/>
    </source>
</evidence>
<dbReference type="EMBL" id="CM037154">
    <property type="protein sequence ID" value="KAH7861567.1"/>
    <property type="molecule type" value="Genomic_DNA"/>
</dbReference>
<keyword evidence="2" id="KW-1185">Reference proteome</keyword>
<proteinExistence type="predicted"/>
<sequence>MRQQVLTNNFNKGHTPQGPPRSSYSYDQDMARKELASAIIMHEYPLSIVEHVGFKSDQKKGFMAVTTHFIDDSWTLQSHIMRFVYVPCPQYKRSSLRAIVRLFDKLEH</sequence>
<protein>
    <submittedName>
        <fullName evidence="1">Uncharacterized protein</fullName>
    </submittedName>
</protein>
<dbReference type="Proteomes" id="UP000828048">
    <property type="component" value="Chromosome 4"/>
</dbReference>